<dbReference type="EMBL" id="MEVA01000013">
    <property type="protein sequence ID" value="OGC47344.1"/>
    <property type="molecule type" value="Genomic_DNA"/>
</dbReference>
<comment type="caution">
    <text evidence="1">The sequence shown here is derived from an EMBL/GenBank/DDBJ whole genome shotgun (WGS) entry which is preliminary data.</text>
</comment>
<protein>
    <submittedName>
        <fullName evidence="1">Uncharacterized protein</fullName>
    </submittedName>
</protein>
<sequence length="200" mass="22374">MRKKVILTVLLLALIVLSVTFYKVYVYGTNLVSFSKAVRKQIGAIEKIEYGSVLHTGSAYRADYSWEGTTYTEDGVSTRGAGETHKKCESQVNFTEELNKNLQEALFEPAPKNIDIVQGTGYIFMNSAGNKIPLMIIPVVKDREKSLYDSYLGFCIPKLDCGIDLEESNPTETFYPDIKAKDLIVVKFHSLTLKLSHGCD</sequence>
<name>A0A1F4UQW4_UNCKA</name>
<dbReference type="STRING" id="1802617.A2886_00170"/>
<dbReference type="Proteomes" id="UP000176608">
    <property type="component" value="Unassembled WGS sequence"/>
</dbReference>
<dbReference type="AlphaFoldDB" id="A0A1F4UQW4"/>
<gene>
    <name evidence="1" type="ORF">A2886_00170</name>
</gene>
<organism evidence="1 2">
    <name type="scientific">candidate division WWE3 bacterium RIFCSPHIGHO2_01_FULL_42_13</name>
    <dbReference type="NCBI Taxonomy" id="1802617"/>
    <lineage>
        <taxon>Bacteria</taxon>
        <taxon>Katanobacteria</taxon>
    </lineage>
</organism>
<evidence type="ECO:0000313" key="1">
    <source>
        <dbReference type="EMBL" id="OGC47344.1"/>
    </source>
</evidence>
<evidence type="ECO:0000313" key="2">
    <source>
        <dbReference type="Proteomes" id="UP000176608"/>
    </source>
</evidence>
<proteinExistence type="predicted"/>
<accession>A0A1F4UQW4</accession>
<reference evidence="1 2" key="1">
    <citation type="journal article" date="2016" name="Nat. Commun.">
        <title>Thousands of microbial genomes shed light on interconnected biogeochemical processes in an aquifer system.</title>
        <authorList>
            <person name="Anantharaman K."/>
            <person name="Brown C.T."/>
            <person name="Hug L.A."/>
            <person name="Sharon I."/>
            <person name="Castelle C.J."/>
            <person name="Probst A.J."/>
            <person name="Thomas B.C."/>
            <person name="Singh A."/>
            <person name="Wilkins M.J."/>
            <person name="Karaoz U."/>
            <person name="Brodie E.L."/>
            <person name="Williams K.H."/>
            <person name="Hubbard S.S."/>
            <person name="Banfield J.F."/>
        </authorList>
    </citation>
    <scope>NUCLEOTIDE SEQUENCE [LARGE SCALE GENOMIC DNA]</scope>
</reference>